<name>A0ACD3AF47_9AGAR</name>
<evidence type="ECO:0000313" key="1">
    <source>
        <dbReference type="EMBL" id="TFK64523.1"/>
    </source>
</evidence>
<evidence type="ECO:0000313" key="2">
    <source>
        <dbReference type="Proteomes" id="UP000308600"/>
    </source>
</evidence>
<keyword evidence="2" id="KW-1185">Reference proteome</keyword>
<protein>
    <submittedName>
        <fullName evidence="1">Uncharacterized protein</fullName>
    </submittedName>
</protein>
<dbReference type="Proteomes" id="UP000308600">
    <property type="component" value="Unassembled WGS sequence"/>
</dbReference>
<reference evidence="1 2" key="1">
    <citation type="journal article" date="2019" name="Nat. Ecol. Evol.">
        <title>Megaphylogeny resolves global patterns of mushroom evolution.</title>
        <authorList>
            <person name="Varga T."/>
            <person name="Krizsan K."/>
            <person name="Foldi C."/>
            <person name="Dima B."/>
            <person name="Sanchez-Garcia M."/>
            <person name="Sanchez-Ramirez S."/>
            <person name="Szollosi G.J."/>
            <person name="Szarkandi J.G."/>
            <person name="Papp V."/>
            <person name="Albert L."/>
            <person name="Andreopoulos W."/>
            <person name="Angelini C."/>
            <person name="Antonin V."/>
            <person name="Barry K.W."/>
            <person name="Bougher N.L."/>
            <person name="Buchanan P."/>
            <person name="Buyck B."/>
            <person name="Bense V."/>
            <person name="Catcheside P."/>
            <person name="Chovatia M."/>
            <person name="Cooper J."/>
            <person name="Damon W."/>
            <person name="Desjardin D."/>
            <person name="Finy P."/>
            <person name="Geml J."/>
            <person name="Haridas S."/>
            <person name="Hughes K."/>
            <person name="Justo A."/>
            <person name="Karasinski D."/>
            <person name="Kautmanova I."/>
            <person name="Kiss B."/>
            <person name="Kocsube S."/>
            <person name="Kotiranta H."/>
            <person name="LaButti K.M."/>
            <person name="Lechner B.E."/>
            <person name="Liimatainen K."/>
            <person name="Lipzen A."/>
            <person name="Lukacs Z."/>
            <person name="Mihaltcheva S."/>
            <person name="Morgado L.N."/>
            <person name="Niskanen T."/>
            <person name="Noordeloos M.E."/>
            <person name="Ohm R.A."/>
            <person name="Ortiz-Santana B."/>
            <person name="Ovrebo C."/>
            <person name="Racz N."/>
            <person name="Riley R."/>
            <person name="Savchenko A."/>
            <person name="Shiryaev A."/>
            <person name="Soop K."/>
            <person name="Spirin V."/>
            <person name="Szebenyi C."/>
            <person name="Tomsovsky M."/>
            <person name="Tulloss R.E."/>
            <person name="Uehling J."/>
            <person name="Grigoriev I.V."/>
            <person name="Vagvolgyi C."/>
            <person name="Papp T."/>
            <person name="Martin F.M."/>
            <person name="Miettinen O."/>
            <person name="Hibbett D.S."/>
            <person name="Nagy L.G."/>
        </authorList>
    </citation>
    <scope>NUCLEOTIDE SEQUENCE [LARGE SCALE GENOMIC DNA]</scope>
    <source>
        <strain evidence="1 2">NL-1719</strain>
    </source>
</reference>
<sequence length="442" mass="50878">MATTVEPPEQLFVKEAKRRRLEEEDPENNKTEPPPTASLSDDLLREIFFHIAISNPNCLKLANSLWPSALVCSHWKDVIMTSPLLWTYISIRARTSMPISKECRVLSRSLELSGGLPLKVLYFRHVDHTFDLLMANSHRWQSLIIGELPECFFKPAKHNFPLLEELNGLVLSAAPISIEAFKDSPRLRNVALDFPQESTQLNVALPWGQIESFETRRREPGRYILQKCTQLRRYQLRGTVWPTQLHVMDPPLRNTSLRELSLTLAEEIDSLELPALESLEIWGTPGINLFSILDRFSSRSRCPLKSFTIRELQEVQPQEITQFFQSNPLIVSLSFSFLDVEPKDTVPVFNLLTIDESASTPLLPHLDHLCVGIHRKRMNARLLEDFDHGPLLDMIHSRLIFRPDVTRLKRLKIRTHRDMKTSSIPQIQALWGVEGLTFDSER</sequence>
<dbReference type="EMBL" id="ML208471">
    <property type="protein sequence ID" value="TFK64523.1"/>
    <property type="molecule type" value="Genomic_DNA"/>
</dbReference>
<accession>A0ACD3AF47</accession>
<organism evidence="1 2">
    <name type="scientific">Pluteus cervinus</name>
    <dbReference type="NCBI Taxonomy" id="181527"/>
    <lineage>
        <taxon>Eukaryota</taxon>
        <taxon>Fungi</taxon>
        <taxon>Dikarya</taxon>
        <taxon>Basidiomycota</taxon>
        <taxon>Agaricomycotina</taxon>
        <taxon>Agaricomycetes</taxon>
        <taxon>Agaricomycetidae</taxon>
        <taxon>Agaricales</taxon>
        <taxon>Pluteineae</taxon>
        <taxon>Pluteaceae</taxon>
        <taxon>Pluteus</taxon>
    </lineage>
</organism>
<gene>
    <name evidence="1" type="ORF">BDN72DRAFT_262869</name>
</gene>
<proteinExistence type="predicted"/>